<sequence>MEHSVPENVPAAGREQATIRLLFLSALIDALPDVGARIEPLLRDHGFLLAQMATPYERAPLHRYIALLEKAAERFDRPFLGLEMGTRFGLAELGPFYALLRAAGTLRGAFALLALFQSRLQTRTLFDPVIDEEVTTYSYRIEDPAIWPRRQDAEFTMAGMTTLARQLVNARWAPVAVHFEHAVKGREAELARTFRAPVHGGRIANQLVIRNCDLDRPFPNAVPTEDGKLRAILEVHLLDLIGADPAPSTSLVAQAVELIERRLGRMHVDCASLAAEFGLSERSFRRRLMEEGTSFRALLQAARQARACAMLRASDMPIAEAAQQLGYSDTATFSRAFKDWTGMSPGQYSKAAP</sequence>
<dbReference type="OrthoDB" id="9805730at2"/>
<comment type="caution">
    <text evidence="5">The sequence shown here is derived from an EMBL/GenBank/DDBJ whole genome shotgun (WGS) entry which is preliminary data.</text>
</comment>
<dbReference type="GO" id="GO:0000976">
    <property type="term" value="F:transcription cis-regulatory region binding"/>
    <property type="evidence" value="ECO:0007669"/>
    <property type="project" value="TreeGrafter"/>
</dbReference>
<dbReference type="SUPFAM" id="SSF46689">
    <property type="entry name" value="Homeodomain-like"/>
    <property type="match status" value="1"/>
</dbReference>
<protein>
    <submittedName>
        <fullName evidence="5">AraC family transcriptional regulator</fullName>
    </submittedName>
</protein>
<dbReference type="GO" id="GO:0005829">
    <property type="term" value="C:cytosol"/>
    <property type="evidence" value="ECO:0007669"/>
    <property type="project" value="TreeGrafter"/>
</dbReference>
<evidence type="ECO:0000256" key="2">
    <source>
        <dbReference type="ARBA" id="ARBA00023125"/>
    </source>
</evidence>
<evidence type="ECO:0000313" key="5">
    <source>
        <dbReference type="EMBL" id="PVX30847.1"/>
    </source>
</evidence>
<evidence type="ECO:0000256" key="1">
    <source>
        <dbReference type="ARBA" id="ARBA00023015"/>
    </source>
</evidence>
<evidence type="ECO:0000256" key="3">
    <source>
        <dbReference type="ARBA" id="ARBA00023163"/>
    </source>
</evidence>
<dbReference type="InterPro" id="IPR009057">
    <property type="entry name" value="Homeodomain-like_sf"/>
</dbReference>
<dbReference type="InterPro" id="IPR018060">
    <property type="entry name" value="HTH_AraC"/>
</dbReference>
<accession>A0A2U0SHM2</accession>
<dbReference type="EMBL" id="QENQ01000001">
    <property type="protein sequence ID" value="PVX30847.1"/>
    <property type="molecule type" value="Genomic_DNA"/>
</dbReference>
<keyword evidence="3" id="KW-0804">Transcription</keyword>
<keyword evidence="2" id="KW-0238">DNA-binding</keyword>
<organism evidence="5 6">
    <name type="scientific">Sphingomonas pokkalii</name>
    <dbReference type="NCBI Taxonomy" id="2175090"/>
    <lineage>
        <taxon>Bacteria</taxon>
        <taxon>Pseudomonadati</taxon>
        <taxon>Pseudomonadota</taxon>
        <taxon>Alphaproteobacteria</taxon>
        <taxon>Sphingomonadales</taxon>
        <taxon>Sphingomonadaceae</taxon>
        <taxon>Sphingomonas</taxon>
    </lineage>
</organism>
<reference evidence="5 6" key="1">
    <citation type="submission" date="2018-05" db="EMBL/GenBank/DDBJ databases">
        <title>Description of Sphingomonas pokkalii sp nov, isolated from the rhizosphere of saline tolerant pokkali rice and its draft genome analysis.</title>
        <authorList>
            <person name="Menon R."/>
            <person name="Kumari S."/>
            <person name="Rameshkumar N."/>
        </authorList>
    </citation>
    <scope>NUCLEOTIDE SEQUENCE [LARGE SCALE GENOMIC DNA]</scope>
    <source>
        <strain evidence="5 6">L3B27</strain>
    </source>
</reference>
<dbReference type="InterPro" id="IPR032687">
    <property type="entry name" value="AraC-type_N"/>
</dbReference>
<proteinExistence type="predicted"/>
<keyword evidence="6" id="KW-1185">Reference proteome</keyword>
<dbReference type="PANTHER" id="PTHR47894">
    <property type="entry name" value="HTH-TYPE TRANSCRIPTIONAL REGULATOR GADX"/>
    <property type="match status" value="1"/>
</dbReference>
<keyword evidence="1" id="KW-0805">Transcription regulation</keyword>
<evidence type="ECO:0000259" key="4">
    <source>
        <dbReference type="PROSITE" id="PS01124"/>
    </source>
</evidence>
<name>A0A2U0SHM2_9SPHN</name>
<dbReference type="Proteomes" id="UP000245890">
    <property type="component" value="Unassembled WGS sequence"/>
</dbReference>
<dbReference type="PRINTS" id="PR00032">
    <property type="entry name" value="HTHARAC"/>
</dbReference>
<dbReference type="GO" id="GO:0003700">
    <property type="term" value="F:DNA-binding transcription factor activity"/>
    <property type="evidence" value="ECO:0007669"/>
    <property type="project" value="InterPro"/>
</dbReference>
<dbReference type="Gene3D" id="1.10.10.60">
    <property type="entry name" value="Homeodomain-like"/>
    <property type="match status" value="1"/>
</dbReference>
<dbReference type="Pfam" id="PF12625">
    <property type="entry name" value="Arabinose_bd"/>
    <property type="match status" value="1"/>
</dbReference>
<dbReference type="RefSeq" id="WP_116470246.1">
    <property type="nucleotide sequence ID" value="NZ_QENQ01000001.1"/>
</dbReference>
<dbReference type="PANTHER" id="PTHR47894:SF1">
    <property type="entry name" value="HTH-TYPE TRANSCRIPTIONAL REGULATOR VQSM"/>
    <property type="match status" value="1"/>
</dbReference>
<dbReference type="InterPro" id="IPR020449">
    <property type="entry name" value="Tscrpt_reg_AraC-type_HTH"/>
</dbReference>
<dbReference type="Pfam" id="PF12833">
    <property type="entry name" value="HTH_18"/>
    <property type="match status" value="1"/>
</dbReference>
<dbReference type="SMART" id="SM00342">
    <property type="entry name" value="HTH_ARAC"/>
    <property type="match status" value="1"/>
</dbReference>
<feature type="domain" description="HTH araC/xylS-type" evidence="4">
    <location>
        <begin position="253"/>
        <end position="351"/>
    </location>
</feature>
<dbReference type="AlphaFoldDB" id="A0A2U0SHM2"/>
<gene>
    <name evidence="5" type="ORF">DD559_17185</name>
</gene>
<dbReference type="PROSITE" id="PS01124">
    <property type="entry name" value="HTH_ARAC_FAMILY_2"/>
    <property type="match status" value="1"/>
</dbReference>
<evidence type="ECO:0000313" key="6">
    <source>
        <dbReference type="Proteomes" id="UP000245890"/>
    </source>
</evidence>